<dbReference type="InterPro" id="IPR011057">
    <property type="entry name" value="Mss4-like_sf"/>
</dbReference>
<dbReference type="AlphaFoldDB" id="A0AAD7U5K8"/>
<dbReference type="GO" id="GO:0046872">
    <property type="term" value="F:metal ion binding"/>
    <property type="evidence" value="ECO:0007669"/>
    <property type="project" value="UniProtKB-KW"/>
</dbReference>
<dbReference type="InterPro" id="IPR027417">
    <property type="entry name" value="P-loop_NTPase"/>
</dbReference>
<dbReference type="Pfam" id="PF04828">
    <property type="entry name" value="GFA"/>
    <property type="match status" value="1"/>
</dbReference>
<evidence type="ECO:0000313" key="6">
    <source>
        <dbReference type="Proteomes" id="UP001230188"/>
    </source>
</evidence>
<proteinExistence type="inferred from homology"/>
<dbReference type="GO" id="GO:0016846">
    <property type="term" value="F:carbon-sulfur lyase activity"/>
    <property type="evidence" value="ECO:0007669"/>
    <property type="project" value="InterPro"/>
</dbReference>
<dbReference type="InterPro" id="IPR052355">
    <property type="entry name" value="CENP-V-like"/>
</dbReference>
<dbReference type="SUPFAM" id="SSF52540">
    <property type="entry name" value="P-loop containing nucleoside triphosphate hydrolases"/>
    <property type="match status" value="1"/>
</dbReference>
<protein>
    <recommendedName>
        <fullName evidence="4">CENP-V/GFA domain-containing protein</fullName>
    </recommendedName>
</protein>
<gene>
    <name evidence="5" type="ORF">CTAYLR_007384</name>
</gene>
<reference evidence="5" key="1">
    <citation type="submission" date="2023-01" db="EMBL/GenBank/DDBJ databases">
        <title>Metagenome sequencing of chrysophaentin producing Chrysophaeum taylorii.</title>
        <authorList>
            <person name="Davison J."/>
            <person name="Bewley C."/>
        </authorList>
    </citation>
    <scope>NUCLEOTIDE SEQUENCE</scope>
    <source>
        <strain evidence="5">NIES-1699</strain>
    </source>
</reference>
<keyword evidence="6" id="KW-1185">Reference proteome</keyword>
<evidence type="ECO:0000256" key="2">
    <source>
        <dbReference type="ARBA" id="ARBA00022723"/>
    </source>
</evidence>
<dbReference type="Gene3D" id="3.40.50.300">
    <property type="entry name" value="P-loop containing nucleotide triphosphate hydrolases"/>
    <property type="match status" value="1"/>
</dbReference>
<dbReference type="EMBL" id="JAQMWT010000685">
    <property type="protein sequence ID" value="KAJ8598164.1"/>
    <property type="molecule type" value="Genomic_DNA"/>
</dbReference>
<evidence type="ECO:0000313" key="5">
    <source>
        <dbReference type="EMBL" id="KAJ8598164.1"/>
    </source>
</evidence>
<evidence type="ECO:0000256" key="3">
    <source>
        <dbReference type="ARBA" id="ARBA00022833"/>
    </source>
</evidence>
<evidence type="ECO:0000259" key="4">
    <source>
        <dbReference type="PROSITE" id="PS51891"/>
    </source>
</evidence>
<name>A0AAD7U5K8_9STRA</name>
<evidence type="ECO:0000256" key="1">
    <source>
        <dbReference type="ARBA" id="ARBA00005495"/>
    </source>
</evidence>
<sequence>MPLLGRAGLDAATVEELATLKPPVHTVEALLERDVEQLVRDCRLTREAILAARREAARSCLGSREEPAVAWAVSSGSAGIDALLGRGFPAGYVSELVGPTVAGKSQLCATVAANAALCGRDVDWLEAGSCSFSEDRFREILVARGGDAAAAARISVFFAADAHALVRYLDRRTSPVVVVDAPSALIAPNLGGDRNVLGHRDLALVAHALERRAKLGGALVLAVNSTVRRDDAASHLAWKPALGLTWTYAASLRLALHDDRTATLLKHSSRPLEAPPATYRQTTPQAELDSRPRGLVVHRGRCHCGAVAFEVDAPSNIVAFDCNCSSCAMRRNTHFVVPKSNLRLLRGSLTCYRFGSGVAQHLFCGVCGISPFYSPRSNPDGYAVTVHCIERGTITSLSVKQFDGVNWEAFIDKSGIRVFSRNRTKT</sequence>
<dbReference type="Gene3D" id="2.170.150.70">
    <property type="match status" value="1"/>
</dbReference>
<keyword evidence="2" id="KW-0479">Metal-binding</keyword>
<dbReference type="SUPFAM" id="SSF51316">
    <property type="entry name" value="Mss4-like"/>
    <property type="match status" value="1"/>
</dbReference>
<comment type="caution">
    <text evidence="5">The sequence shown here is derived from an EMBL/GenBank/DDBJ whole genome shotgun (WGS) entry which is preliminary data.</text>
</comment>
<dbReference type="PANTHER" id="PTHR28620:SF1">
    <property type="entry name" value="CENP-V_GFA DOMAIN-CONTAINING PROTEIN"/>
    <property type="match status" value="1"/>
</dbReference>
<keyword evidence="3" id="KW-0862">Zinc</keyword>
<organism evidence="5 6">
    <name type="scientific">Chrysophaeum taylorii</name>
    <dbReference type="NCBI Taxonomy" id="2483200"/>
    <lineage>
        <taxon>Eukaryota</taxon>
        <taxon>Sar</taxon>
        <taxon>Stramenopiles</taxon>
        <taxon>Ochrophyta</taxon>
        <taxon>Pelagophyceae</taxon>
        <taxon>Pelagomonadales</taxon>
        <taxon>Pelagomonadaceae</taxon>
        <taxon>Chrysophaeum</taxon>
    </lineage>
</organism>
<feature type="domain" description="CENP-V/GFA" evidence="4">
    <location>
        <begin position="298"/>
        <end position="408"/>
    </location>
</feature>
<dbReference type="PROSITE" id="PS51891">
    <property type="entry name" value="CENP_V_GFA"/>
    <property type="match status" value="1"/>
</dbReference>
<dbReference type="Proteomes" id="UP001230188">
    <property type="component" value="Unassembled WGS sequence"/>
</dbReference>
<dbReference type="InterPro" id="IPR006913">
    <property type="entry name" value="CENP-V/GFA"/>
</dbReference>
<comment type="similarity">
    <text evidence="1">Belongs to the Gfa family.</text>
</comment>
<dbReference type="PANTHER" id="PTHR28620">
    <property type="entry name" value="CENTROMERE PROTEIN V"/>
    <property type="match status" value="1"/>
</dbReference>
<accession>A0AAD7U5K8</accession>